<feature type="active site" evidence="7">
    <location>
        <position position="219"/>
    </location>
</feature>
<name>A0A1T5C549_9SPHI</name>
<dbReference type="InterPro" id="IPR004103">
    <property type="entry name" value="Lyase_8_C"/>
</dbReference>
<reference evidence="12" key="1">
    <citation type="submission" date="2017-02" db="EMBL/GenBank/DDBJ databases">
        <authorList>
            <person name="Varghese N."/>
            <person name="Submissions S."/>
        </authorList>
    </citation>
    <scope>NUCLEOTIDE SEQUENCE [LARGE SCALE GENOMIC DNA]</scope>
    <source>
        <strain evidence="12">DSM 24091</strain>
    </source>
</reference>
<dbReference type="PANTHER" id="PTHR38481">
    <property type="entry name" value="HYALURONATE LYASE"/>
    <property type="match status" value="1"/>
</dbReference>
<feature type="domain" description="Polysaccharide lyase 8 N-terminal alpha-helical" evidence="10">
    <location>
        <begin position="7"/>
        <end position="303"/>
    </location>
</feature>
<dbReference type="GO" id="GO:0016837">
    <property type="term" value="F:carbon-oxygen lyase activity, acting on polysaccharides"/>
    <property type="evidence" value="ECO:0007669"/>
    <property type="project" value="UniProtKB-ARBA"/>
</dbReference>
<dbReference type="SUPFAM" id="SSF48230">
    <property type="entry name" value="Chondroitin AC/alginate lyase"/>
    <property type="match status" value="1"/>
</dbReference>
<evidence type="ECO:0000256" key="2">
    <source>
        <dbReference type="ARBA" id="ARBA00006699"/>
    </source>
</evidence>
<comment type="cofactor">
    <cofactor evidence="1">
        <name>Ca(2+)</name>
        <dbReference type="ChEBI" id="CHEBI:29108"/>
    </cofactor>
</comment>
<evidence type="ECO:0000313" key="11">
    <source>
        <dbReference type="EMBL" id="SKB54525.1"/>
    </source>
</evidence>
<keyword evidence="5" id="KW-0106">Calcium</keyword>
<dbReference type="AlphaFoldDB" id="A0A1T5C549"/>
<dbReference type="Gene3D" id="1.50.10.100">
    <property type="entry name" value="Chondroitin AC/alginate lyase"/>
    <property type="match status" value="1"/>
</dbReference>
<evidence type="ECO:0000256" key="5">
    <source>
        <dbReference type="ARBA" id="ARBA00022837"/>
    </source>
</evidence>
<dbReference type="OrthoDB" id="6394136at2"/>
<proteinExistence type="inferred from homology"/>
<evidence type="ECO:0000259" key="8">
    <source>
        <dbReference type="Pfam" id="PF02278"/>
    </source>
</evidence>
<dbReference type="GO" id="GO:0005576">
    <property type="term" value="C:extracellular region"/>
    <property type="evidence" value="ECO:0007669"/>
    <property type="project" value="InterPro"/>
</dbReference>
<dbReference type="Pfam" id="PF02278">
    <property type="entry name" value="Lyase_8"/>
    <property type="match status" value="1"/>
</dbReference>
<comment type="subunit">
    <text evidence="3">Monomer.</text>
</comment>
<dbReference type="SUPFAM" id="SSF49863">
    <property type="entry name" value="Hyaluronate lyase-like, C-terminal domain"/>
    <property type="match status" value="1"/>
</dbReference>
<gene>
    <name evidence="11" type="ORF">SAMN05660841_01132</name>
</gene>
<protein>
    <submittedName>
        <fullName evidence="11">Chondroitin AC lyase</fullName>
    </submittedName>
</protein>
<comment type="similarity">
    <text evidence="2">Belongs to the polysaccharide lyase 8 family.</text>
</comment>
<dbReference type="STRING" id="1513896.SAMN05660841_01132"/>
<dbReference type="Proteomes" id="UP000190150">
    <property type="component" value="Unassembled WGS sequence"/>
</dbReference>
<keyword evidence="12" id="KW-1185">Reference proteome</keyword>
<accession>A0A1T5C549</accession>
<evidence type="ECO:0000256" key="3">
    <source>
        <dbReference type="ARBA" id="ARBA00011245"/>
    </source>
</evidence>
<sequence>MNEVYNEQQKVINNVDGLDQHVGTYLSELNVVTGQWSEFDYKDHKRINPSWMPVLERMRLMTLAYTHPKSRYFKDGKLHKAINNSLHFFTSQQPLPYCDNWYIQGITRPQSLTKCLINMRLSTEGLDKEVERNLIKAICVDTALNSPGRNNPNHKYNFGANKAQIAKGWVMMGAVLEDTNMLEIGVKEVYAPIERTTGEGIQHDLSYDMHYGYLYNGSYGVDFMQSVVETAYMMKDSPYALTGEKLVLFRNFIKESIFGLMRGPFMDWNILGRGISRINATKRDLSEILDKLIALDLTAGEEYKIIRRRISGLEAPSFGITPSHRHYWKTDYTVHQRPDYTYSIHAVSNRNYSQEIGNQENLKGYWGAQGTTNLQLEGNEYYNIFPIWNWARLPGTTLPDSIPLLENKAPGTGDRKGTSSFSGGVSDSLYGATAYVVENDLGTSYKKSWFMFDREIVCLGAGIKSDLTLPVNTTLNQCLLGKGAVFIQKRGNQESLVKFTGEKYVGEIESVWHNRVGYFFPSAQTVDLRVEKRSGDWRSIRSSQQREKRESASVFQLGVQHGIKADADSYAYLLLPNVDSTANIRQLAEDSGVRIVYNTEKLQAVKNMKLGIWQMVFYDSSAHYDDETICVKTDIPSIIMLKKVGDGQYNLQVSDPTQTYKKVSVSVLFKKKGLSKHSIIDLNHAPYAGQSKWLTLRL</sequence>
<dbReference type="GO" id="GO:0005975">
    <property type="term" value="P:carbohydrate metabolic process"/>
    <property type="evidence" value="ECO:0007669"/>
    <property type="project" value="InterPro"/>
</dbReference>
<dbReference type="PANTHER" id="PTHR38481:SF1">
    <property type="entry name" value="HYALURONATE LYASE"/>
    <property type="match status" value="1"/>
</dbReference>
<keyword evidence="4" id="KW-0732">Signal</keyword>
<keyword evidence="6 11" id="KW-0456">Lyase</keyword>
<dbReference type="InterPro" id="IPR003159">
    <property type="entry name" value="Lyase_8_central_dom"/>
</dbReference>
<evidence type="ECO:0000313" key="12">
    <source>
        <dbReference type="Proteomes" id="UP000190150"/>
    </source>
</evidence>
<evidence type="ECO:0000256" key="1">
    <source>
        <dbReference type="ARBA" id="ARBA00001913"/>
    </source>
</evidence>
<dbReference type="SUPFAM" id="SSF74650">
    <property type="entry name" value="Galactose mutarotase-like"/>
    <property type="match status" value="1"/>
</dbReference>
<feature type="active site" evidence="7">
    <location>
        <position position="210"/>
    </location>
</feature>
<feature type="active site" evidence="7">
    <location>
        <position position="273"/>
    </location>
</feature>
<evidence type="ECO:0000256" key="6">
    <source>
        <dbReference type="ARBA" id="ARBA00023239"/>
    </source>
</evidence>
<dbReference type="Pfam" id="PF08124">
    <property type="entry name" value="Lyase_8_N"/>
    <property type="match status" value="1"/>
</dbReference>
<evidence type="ECO:0000256" key="4">
    <source>
        <dbReference type="ARBA" id="ARBA00022729"/>
    </source>
</evidence>
<dbReference type="InterPro" id="IPR012970">
    <property type="entry name" value="Lyase_8_alpha_N"/>
</dbReference>
<dbReference type="Pfam" id="PF02884">
    <property type="entry name" value="Lyase_8_C"/>
    <property type="match status" value="1"/>
</dbReference>
<organism evidence="11 12">
    <name type="scientific">Sphingobacterium nematocida</name>
    <dbReference type="NCBI Taxonomy" id="1513896"/>
    <lineage>
        <taxon>Bacteria</taxon>
        <taxon>Pseudomonadati</taxon>
        <taxon>Bacteroidota</taxon>
        <taxon>Sphingobacteriia</taxon>
        <taxon>Sphingobacteriales</taxon>
        <taxon>Sphingobacteriaceae</taxon>
        <taxon>Sphingobacterium</taxon>
    </lineage>
</organism>
<evidence type="ECO:0000259" key="10">
    <source>
        <dbReference type="Pfam" id="PF08124"/>
    </source>
</evidence>
<dbReference type="InterPro" id="IPR011013">
    <property type="entry name" value="Gal_mutarotase_sf_dom"/>
</dbReference>
<evidence type="ECO:0000256" key="7">
    <source>
        <dbReference type="PIRSR" id="PIRSR638970-1"/>
    </source>
</evidence>
<dbReference type="InterPro" id="IPR008929">
    <property type="entry name" value="Chondroitin_lyas"/>
</dbReference>
<dbReference type="InterPro" id="IPR014718">
    <property type="entry name" value="GH-type_carb-bd"/>
</dbReference>
<dbReference type="GO" id="GO:0030246">
    <property type="term" value="F:carbohydrate binding"/>
    <property type="evidence" value="ECO:0007669"/>
    <property type="project" value="InterPro"/>
</dbReference>
<feature type="domain" description="Polysaccharide lyase family 8 central" evidence="8">
    <location>
        <begin position="324"/>
        <end position="579"/>
    </location>
</feature>
<dbReference type="InterPro" id="IPR038970">
    <property type="entry name" value="Lyase_8"/>
</dbReference>
<evidence type="ECO:0000259" key="9">
    <source>
        <dbReference type="Pfam" id="PF02884"/>
    </source>
</evidence>
<dbReference type="EMBL" id="FUZF01000003">
    <property type="protein sequence ID" value="SKB54525.1"/>
    <property type="molecule type" value="Genomic_DNA"/>
</dbReference>
<feature type="domain" description="Polysaccharide lyase family 8 C-terminal" evidence="9">
    <location>
        <begin position="594"/>
        <end position="663"/>
    </location>
</feature>
<dbReference type="Gene3D" id="2.70.98.10">
    <property type="match status" value="1"/>
</dbReference>
<dbReference type="Gene3D" id="2.60.220.10">
    <property type="entry name" value="Polysaccharide lyase family 8-like, C-terminal"/>
    <property type="match status" value="1"/>
</dbReference>
<dbReference type="InterPro" id="IPR011071">
    <property type="entry name" value="Lyase_8-like_C"/>
</dbReference>
<dbReference type="RefSeq" id="WP_139375215.1">
    <property type="nucleotide sequence ID" value="NZ_FUZF01000003.1"/>
</dbReference>